<feature type="compositionally biased region" description="Polar residues" evidence="1">
    <location>
        <begin position="802"/>
        <end position="818"/>
    </location>
</feature>
<evidence type="ECO:0000313" key="2">
    <source>
        <dbReference type="EMBL" id="THD24640.1"/>
    </source>
</evidence>
<evidence type="ECO:0000256" key="1">
    <source>
        <dbReference type="SAM" id="MobiDB-lite"/>
    </source>
</evidence>
<feature type="compositionally biased region" description="Low complexity" evidence="1">
    <location>
        <begin position="424"/>
        <end position="439"/>
    </location>
</feature>
<feature type="compositionally biased region" description="Basic residues" evidence="1">
    <location>
        <begin position="330"/>
        <end position="340"/>
    </location>
</feature>
<feature type="region of interest" description="Disordered" evidence="1">
    <location>
        <begin position="574"/>
        <end position="604"/>
    </location>
</feature>
<feature type="compositionally biased region" description="Polar residues" evidence="1">
    <location>
        <begin position="387"/>
        <end position="396"/>
    </location>
</feature>
<feature type="compositionally biased region" description="Polar residues" evidence="1">
    <location>
        <begin position="922"/>
        <end position="953"/>
    </location>
</feature>
<keyword evidence="3" id="KW-1185">Reference proteome</keyword>
<feature type="compositionally biased region" description="Polar residues" evidence="1">
    <location>
        <begin position="750"/>
        <end position="763"/>
    </location>
</feature>
<evidence type="ECO:0000313" key="3">
    <source>
        <dbReference type="Proteomes" id="UP000230066"/>
    </source>
</evidence>
<dbReference type="AlphaFoldDB" id="A0A4E0S1H3"/>
<gene>
    <name evidence="2" type="ORF">D915_004712</name>
</gene>
<proteinExistence type="predicted"/>
<comment type="caution">
    <text evidence="2">The sequence shown here is derived from an EMBL/GenBank/DDBJ whole genome shotgun (WGS) entry which is preliminary data.</text>
</comment>
<feature type="region of interest" description="Disordered" evidence="1">
    <location>
        <begin position="233"/>
        <end position="265"/>
    </location>
</feature>
<feature type="compositionally biased region" description="Polar residues" evidence="1">
    <location>
        <begin position="970"/>
        <end position="988"/>
    </location>
</feature>
<feature type="region of interest" description="Disordered" evidence="1">
    <location>
        <begin position="733"/>
        <end position="818"/>
    </location>
</feature>
<feature type="region of interest" description="Disordered" evidence="1">
    <location>
        <begin position="1027"/>
        <end position="1075"/>
    </location>
</feature>
<feature type="compositionally biased region" description="Polar residues" evidence="1">
    <location>
        <begin position="1039"/>
        <end position="1057"/>
    </location>
</feature>
<feature type="region of interest" description="Disordered" evidence="1">
    <location>
        <begin position="303"/>
        <end position="443"/>
    </location>
</feature>
<feature type="compositionally biased region" description="Low complexity" evidence="1">
    <location>
        <begin position="397"/>
        <end position="417"/>
    </location>
</feature>
<feature type="compositionally biased region" description="Low complexity" evidence="1">
    <location>
        <begin position="764"/>
        <end position="777"/>
    </location>
</feature>
<name>A0A4E0S1H3_FASHE</name>
<organism evidence="2 3">
    <name type="scientific">Fasciola hepatica</name>
    <name type="common">Liver fluke</name>
    <dbReference type="NCBI Taxonomy" id="6192"/>
    <lineage>
        <taxon>Eukaryota</taxon>
        <taxon>Metazoa</taxon>
        <taxon>Spiralia</taxon>
        <taxon>Lophotrochozoa</taxon>
        <taxon>Platyhelminthes</taxon>
        <taxon>Trematoda</taxon>
        <taxon>Digenea</taxon>
        <taxon>Plagiorchiida</taxon>
        <taxon>Echinostomata</taxon>
        <taxon>Echinostomatoidea</taxon>
        <taxon>Fasciolidae</taxon>
        <taxon>Fasciola</taxon>
    </lineage>
</organism>
<feature type="compositionally biased region" description="Polar residues" evidence="1">
    <location>
        <begin position="584"/>
        <end position="593"/>
    </location>
</feature>
<accession>A0A4E0S1H3</accession>
<feature type="region of interest" description="Disordered" evidence="1">
    <location>
        <begin position="922"/>
        <end position="988"/>
    </location>
</feature>
<feature type="region of interest" description="Disordered" evidence="1">
    <location>
        <begin position="537"/>
        <end position="556"/>
    </location>
</feature>
<feature type="compositionally biased region" description="Acidic residues" evidence="1">
    <location>
        <begin position="345"/>
        <end position="357"/>
    </location>
</feature>
<protein>
    <submittedName>
        <fullName evidence="2">Uncharacterized protein</fullName>
    </submittedName>
</protein>
<dbReference type="Proteomes" id="UP000230066">
    <property type="component" value="Unassembled WGS sequence"/>
</dbReference>
<sequence>MSALARKLKTKGSSAPSKKLVRLPDGTVYKCDKKVREHNLSDLRVIAAKIGFERDAHFFFVTKNVDGMNLLPACFPRNPSVLLDHISSSVSKCLSMENPKDLTDTHLLNDVVLINKNNLQSNPEEADAARAILDSEQAVIRLLGTLLCLPELTTQWYRVKDQGGKVYQLGITSNGLLLRPEFDGTETSRLNWTDLDMPRIHRSTIRIPLKAGTMNTDATLLSFVEYKKNKRLTLGRRKPSQSSSSLRSHGDVPSPSTAEKTTDEDVELVFHTADSFTARRLTYQLNCTRMYALREGQAGLAVQPTSFDSQEQHPGPFSRLNRQFRDTFRRVAKPFSKKTKKSEAGEQDDLSANELDEDKLTQTAAAATPSPIENAATVEPSGDSPKVASSTVPSVQTTASTSVWKTTTSTAEVVVTTPNQVAQPTTSPKTPASFSSSPSPSAPPVPVTLPIIGHTMNAGIVGDNTSSAITHTFHVSHNLPHGASFQTHGSVIPVLPTVSRSPIHEPLVEPIGVVAAGEADFKLDECEDRILQSLPNPVFDSTKMNRSPPTTPPLPASPNTYSLGIKSTAISPVTPTSPSSLTSFGANTQSAQSERFDRSPLDDSPSIVSTALAKCVKDRENFNASSTSPEMNANREFCADILAQALTVEPEAALSTPAVITMDSTVAKSPREIPSKSVAEPQVAAENSATIHSVTVLTSENVALTPIRTNQTTSKQPASVASGALTDMVINQNSKPDVELDRGQVRLSPTRETSPITAVSQLRSFSSSKTSNYTSPTEAASGHSQTIFAEEDKGGPSPSPLPHTSVSTFGQSESSGNMATALTTQIPRQTELPTSALSQSTSFQSRLRAPMISVPRPVTESDTWSRTPEFPAPYRPLSTCSAHTDISSTKVTTPELTQADLSPIKEPSILNVIEVSQTVHMKTVSDSHPNQVSEANAHVQSGDQVSSMRTGPRSSGIRPPGVKVPGGSADSHSTGPLDPSNGSPATSTRISVPEAHISTHIKPPEVKVAPSGIKPPSITMNVSAGSRATGIPTPGSVAVNGTGSKNGSVSSVPTATPATGIRLPSRVPKPSTNRA</sequence>
<dbReference type="EMBL" id="JXXN02001498">
    <property type="protein sequence ID" value="THD24640.1"/>
    <property type="molecule type" value="Genomic_DNA"/>
</dbReference>
<feature type="compositionally biased region" description="Low complexity" evidence="1">
    <location>
        <begin position="574"/>
        <end position="583"/>
    </location>
</feature>
<reference evidence="2" key="1">
    <citation type="submission" date="2019-03" db="EMBL/GenBank/DDBJ databases">
        <title>Improved annotation for the trematode Fasciola hepatica.</title>
        <authorList>
            <person name="Choi Y.-J."/>
            <person name="Martin J."/>
            <person name="Mitreva M."/>
        </authorList>
    </citation>
    <scope>NUCLEOTIDE SEQUENCE [LARGE SCALE GENOMIC DNA]</scope>
</reference>